<keyword evidence="3" id="KW-1185">Reference proteome</keyword>
<dbReference type="AlphaFoldDB" id="A0A518H3W0"/>
<sequence length="119" mass="13764">MARAGHRVEERLPRGKGEAGQTESQVRTYTGWHHHQALSLIAAWILAQEARRGKKRASALTAPQVRAGLTALLRSVCRCDEPVRIARDRERWLRRTALARFYCWKKCKRLAPLRKRLLL</sequence>
<name>A0A518H3W0_9BACT</name>
<gene>
    <name evidence="2" type="ORF">ElP_34110</name>
</gene>
<feature type="compositionally biased region" description="Basic and acidic residues" evidence="1">
    <location>
        <begin position="1"/>
        <end position="17"/>
    </location>
</feature>
<accession>A0A518H3W0</accession>
<reference evidence="2 3" key="1">
    <citation type="submission" date="2019-02" db="EMBL/GenBank/DDBJ databases">
        <title>Deep-cultivation of Planctomycetes and their phenomic and genomic characterization uncovers novel biology.</title>
        <authorList>
            <person name="Wiegand S."/>
            <person name="Jogler M."/>
            <person name="Boedeker C."/>
            <person name="Pinto D."/>
            <person name="Vollmers J."/>
            <person name="Rivas-Marin E."/>
            <person name="Kohn T."/>
            <person name="Peeters S.H."/>
            <person name="Heuer A."/>
            <person name="Rast P."/>
            <person name="Oberbeckmann S."/>
            <person name="Bunk B."/>
            <person name="Jeske O."/>
            <person name="Meyerdierks A."/>
            <person name="Storesund J.E."/>
            <person name="Kallscheuer N."/>
            <person name="Luecker S."/>
            <person name="Lage O.M."/>
            <person name="Pohl T."/>
            <person name="Merkel B.J."/>
            <person name="Hornburger P."/>
            <person name="Mueller R.-W."/>
            <person name="Bruemmer F."/>
            <person name="Labrenz M."/>
            <person name="Spormann A.M."/>
            <person name="Op den Camp H."/>
            <person name="Overmann J."/>
            <person name="Amann R."/>
            <person name="Jetten M.S.M."/>
            <person name="Mascher T."/>
            <person name="Medema M.H."/>
            <person name="Devos D.P."/>
            <person name="Kaster A.-K."/>
            <person name="Ovreas L."/>
            <person name="Rohde M."/>
            <person name="Galperin M.Y."/>
            <person name="Jogler C."/>
        </authorList>
    </citation>
    <scope>NUCLEOTIDE SEQUENCE [LARGE SCALE GENOMIC DNA]</scope>
    <source>
        <strain evidence="2 3">ElP</strain>
    </source>
</reference>
<dbReference type="Proteomes" id="UP000317835">
    <property type="component" value="Chromosome"/>
</dbReference>
<organism evidence="2 3">
    <name type="scientific">Tautonia plasticadhaerens</name>
    <dbReference type="NCBI Taxonomy" id="2527974"/>
    <lineage>
        <taxon>Bacteria</taxon>
        <taxon>Pseudomonadati</taxon>
        <taxon>Planctomycetota</taxon>
        <taxon>Planctomycetia</taxon>
        <taxon>Isosphaerales</taxon>
        <taxon>Isosphaeraceae</taxon>
        <taxon>Tautonia</taxon>
    </lineage>
</organism>
<proteinExistence type="predicted"/>
<evidence type="ECO:0000313" key="2">
    <source>
        <dbReference type="EMBL" id="QDV35508.1"/>
    </source>
</evidence>
<evidence type="ECO:0000313" key="3">
    <source>
        <dbReference type="Proteomes" id="UP000317835"/>
    </source>
</evidence>
<evidence type="ECO:0000256" key="1">
    <source>
        <dbReference type="SAM" id="MobiDB-lite"/>
    </source>
</evidence>
<dbReference type="KEGG" id="tpla:ElP_34110"/>
<protein>
    <recommendedName>
        <fullName evidence="4">Transposase</fullName>
    </recommendedName>
</protein>
<feature type="region of interest" description="Disordered" evidence="1">
    <location>
        <begin position="1"/>
        <end position="25"/>
    </location>
</feature>
<evidence type="ECO:0008006" key="4">
    <source>
        <dbReference type="Google" id="ProtNLM"/>
    </source>
</evidence>
<dbReference type="EMBL" id="CP036426">
    <property type="protein sequence ID" value="QDV35508.1"/>
    <property type="molecule type" value="Genomic_DNA"/>
</dbReference>